<evidence type="ECO:0000313" key="1">
    <source>
        <dbReference type="EMBL" id="GJT23629.1"/>
    </source>
</evidence>
<gene>
    <name evidence="1" type="ORF">Tco_0893566</name>
</gene>
<organism evidence="1 2">
    <name type="scientific">Tanacetum coccineum</name>
    <dbReference type="NCBI Taxonomy" id="301880"/>
    <lineage>
        <taxon>Eukaryota</taxon>
        <taxon>Viridiplantae</taxon>
        <taxon>Streptophyta</taxon>
        <taxon>Embryophyta</taxon>
        <taxon>Tracheophyta</taxon>
        <taxon>Spermatophyta</taxon>
        <taxon>Magnoliopsida</taxon>
        <taxon>eudicotyledons</taxon>
        <taxon>Gunneridae</taxon>
        <taxon>Pentapetalae</taxon>
        <taxon>asterids</taxon>
        <taxon>campanulids</taxon>
        <taxon>Asterales</taxon>
        <taxon>Asteraceae</taxon>
        <taxon>Asteroideae</taxon>
        <taxon>Anthemideae</taxon>
        <taxon>Anthemidinae</taxon>
        <taxon>Tanacetum</taxon>
    </lineage>
</organism>
<proteinExistence type="predicted"/>
<sequence>MDSPSNKFFMERGLRQGDPLSPFLFLLVVEALQVTILNACDRGLFKGMMGQDLSAIATGLGDVEGCIYEGVRRGKAMRRMEVFKQVGFVWVLGGKSVGNSVRGTWSWRIPPRGCALDELNSLTNILNLTILSTNDCDTVNIYRRAQLGFSSQMEFMDPKEGEHYGVEVCTQNKLAYAPNLAAVGEFILPR</sequence>
<evidence type="ECO:0008006" key="3">
    <source>
        <dbReference type="Google" id="ProtNLM"/>
    </source>
</evidence>
<keyword evidence="2" id="KW-1185">Reference proteome</keyword>
<dbReference type="Proteomes" id="UP001151760">
    <property type="component" value="Unassembled WGS sequence"/>
</dbReference>
<comment type="caution">
    <text evidence="1">The sequence shown here is derived from an EMBL/GenBank/DDBJ whole genome shotgun (WGS) entry which is preliminary data.</text>
</comment>
<accession>A0ABQ5CAQ5</accession>
<protein>
    <recommendedName>
        <fullName evidence="3">Reverse transcriptase domain-containing protein</fullName>
    </recommendedName>
</protein>
<reference evidence="1" key="1">
    <citation type="journal article" date="2022" name="Int. J. Mol. Sci.">
        <title>Draft Genome of Tanacetum Coccineum: Genomic Comparison of Closely Related Tanacetum-Family Plants.</title>
        <authorList>
            <person name="Yamashiro T."/>
            <person name="Shiraishi A."/>
            <person name="Nakayama K."/>
            <person name="Satake H."/>
        </authorList>
    </citation>
    <scope>NUCLEOTIDE SEQUENCE</scope>
</reference>
<dbReference type="EMBL" id="BQNB010014072">
    <property type="protein sequence ID" value="GJT23629.1"/>
    <property type="molecule type" value="Genomic_DNA"/>
</dbReference>
<name>A0ABQ5CAQ5_9ASTR</name>
<reference evidence="1" key="2">
    <citation type="submission" date="2022-01" db="EMBL/GenBank/DDBJ databases">
        <authorList>
            <person name="Yamashiro T."/>
            <person name="Shiraishi A."/>
            <person name="Satake H."/>
            <person name="Nakayama K."/>
        </authorList>
    </citation>
    <scope>NUCLEOTIDE SEQUENCE</scope>
</reference>
<evidence type="ECO:0000313" key="2">
    <source>
        <dbReference type="Proteomes" id="UP001151760"/>
    </source>
</evidence>